<feature type="transmembrane region" description="Helical" evidence="1">
    <location>
        <begin position="6"/>
        <end position="24"/>
    </location>
</feature>
<accession>A0ABQ1SG41</accession>
<proteinExistence type="predicted"/>
<protein>
    <submittedName>
        <fullName evidence="2">Uncharacterized protein</fullName>
    </submittedName>
</protein>
<keyword evidence="1" id="KW-0472">Membrane</keyword>
<comment type="caution">
    <text evidence="2">The sequence shown here is derived from an EMBL/GenBank/DDBJ whole genome shotgun (WGS) entry which is preliminary data.</text>
</comment>
<dbReference type="PROSITE" id="PS51257">
    <property type="entry name" value="PROKAR_LIPOPROTEIN"/>
    <property type="match status" value="1"/>
</dbReference>
<evidence type="ECO:0000313" key="3">
    <source>
        <dbReference type="Proteomes" id="UP000599179"/>
    </source>
</evidence>
<sequence>MKKASYVLILIIFSSCGIGNLYIIDNASEQKQKITINYVVNKGDLKEYYAMPDSLYITTNKSYSEKSFNWYKDAESKIPYQKIDEFTYQVELAKNQKIFIPYRYKFKNSIDKIQIHPNQEIFLRDTLQQDSLVNYYTKNTKPTTQVNYNYKLIGDGQYLIKINE</sequence>
<name>A0ABQ1SG41_9FLAO</name>
<keyword evidence="1" id="KW-1133">Transmembrane helix</keyword>
<keyword evidence="3" id="KW-1185">Reference proteome</keyword>
<keyword evidence="1" id="KW-0812">Transmembrane</keyword>
<evidence type="ECO:0000256" key="1">
    <source>
        <dbReference type="SAM" id="Phobius"/>
    </source>
</evidence>
<evidence type="ECO:0000313" key="2">
    <source>
        <dbReference type="EMBL" id="GGE38268.1"/>
    </source>
</evidence>
<organism evidence="2 3">
    <name type="scientific">Psychroflexus planctonicus</name>
    <dbReference type="NCBI Taxonomy" id="1526575"/>
    <lineage>
        <taxon>Bacteria</taxon>
        <taxon>Pseudomonadati</taxon>
        <taxon>Bacteroidota</taxon>
        <taxon>Flavobacteriia</taxon>
        <taxon>Flavobacteriales</taxon>
        <taxon>Flavobacteriaceae</taxon>
        <taxon>Psychroflexus</taxon>
    </lineage>
</organism>
<dbReference type="RefSeq" id="WP_188458791.1">
    <property type="nucleotide sequence ID" value="NZ_BMGM01000007.1"/>
</dbReference>
<dbReference type="EMBL" id="BMGM01000007">
    <property type="protein sequence ID" value="GGE38268.1"/>
    <property type="molecule type" value="Genomic_DNA"/>
</dbReference>
<dbReference type="Proteomes" id="UP000599179">
    <property type="component" value="Unassembled WGS sequence"/>
</dbReference>
<gene>
    <name evidence="2" type="ORF">GCM10010832_18150</name>
</gene>
<reference evidence="3" key="1">
    <citation type="journal article" date="2019" name="Int. J. Syst. Evol. Microbiol.">
        <title>The Global Catalogue of Microorganisms (GCM) 10K type strain sequencing project: providing services to taxonomists for standard genome sequencing and annotation.</title>
        <authorList>
            <consortium name="The Broad Institute Genomics Platform"/>
            <consortium name="The Broad Institute Genome Sequencing Center for Infectious Disease"/>
            <person name="Wu L."/>
            <person name="Ma J."/>
        </authorList>
    </citation>
    <scope>NUCLEOTIDE SEQUENCE [LARGE SCALE GENOMIC DNA]</scope>
    <source>
        <strain evidence="3">CGMCC 1.12931</strain>
    </source>
</reference>